<dbReference type="PROSITE" id="PS50925">
    <property type="entry name" value="BLUF"/>
    <property type="match status" value="1"/>
</dbReference>
<dbReference type="STRING" id="1392540.P256_02453"/>
<dbReference type="PATRIC" id="fig|1392540.3.peg.2369"/>
<evidence type="ECO:0000313" key="2">
    <source>
        <dbReference type="EMBL" id="ESK36660.1"/>
    </source>
</evidence>
<dbReference type="GO" id="GO:0009882">
    <property type="term" value="F:blue light photoreceptor activity"/>
    <property type="evidence" value="ECO:0007669"/>
    <property type="project" value="InterPro"/>
</dbReference>
<dbReference type="Gene3D" id="3.30.70.100">
    <property type="match status" value="1"/>
</dbReference>
<accession>V2TLG2</accession>
<dbReference type="EMBL" id="AYER01000012">
    <property type="protein sequence ID" value="ESK36660.1"/>
    <property type="molecule type" value="Genomic_DNA"/>
</dbReference>
<dbReference type="Proteomes" id="UP000023785">
    <property type="component" value="Unassembled WGS sequence"/>
</dbReference>
<dbReference type="SUPFAM" id="SSF54975">
    <property type="entry name" value="Acylphosphatase/BLUF domain-like"/>
    <property type="match status" value="1"/>
</dbReference>
<organism evidence="2 3">
    <name type="scientific">Acinetobacter nectaris CIP 110549</name>
    <dbReference type="NCBI Taxonomy" id="1392540"/>
    <lineage>
        <taxon>Bacteria</taxon>
        <taxon>Pseudomonadati</taxon>
        <taxon>Pseudomonadota</taxon>
        <taxon>Gammaproteobacteria</taxon>
        <taxon>Moraxellales</taxon>
        <taxon>Moraxellaceae</taxon>
        <taxon>Acinetobacter</taxon>
    </lineage>
</organism>
<feature type="domain" description="BLUF" evidence="1">
    <location>
        <begin position="2"/>
        <end position="96"/>
    </location>
</feature>
<protein>
    <recommendedName>
        <fullName evidence="1">BLUF domain-containing protein</fullName>
    </recommendedName>
</protein>
<dbReference type="HOGENOM" id="CLU_097099_1_0_6"/>
<reference evidence="2 3" key="1">
    <citation type="submission" date="2013-10" db="EMBL/GenBank/DDBJ databases">
        <title>The Genome Sequence of Acinetobacter nectaris CIP 110549.</title>
        <authorList>
            <consortium name="The Broad Institute Genomics Platform"/>
            <consortium name="The Broad Institute Genome Sequencing Center for Infectious Disease"/>
            <person name="Cerqueira G."/>
            <person name="Feldgarden M."/>
            <person name="Courvalin P."/>
            <person name="Grillot-Courvalin C."/>
            <person name="Clermont D."/>
            <person name="Rocha E."/>
            <person name="Yoon E.-J."/>
            <person name="Nemec A."/>
            <person name="Young S.K."/>
            <person name="Zeng Q."/>
            <person name="Gargeya S."/>
            <person name="Fitzgerald M."/>
            <person name="Abouelleil A."/>
            <person name="Alvarado L."/>
            <person name="Berlin A.M."/>
            <person name="Chapman S.B."/>
            <person name="Gainer-Dewar J."/>
            <person name="Goldberg J."/>
            <person name="Gnerre S."/>
            <person name="Griggs A."/>
            <person name="Gujja S."/>
            <person name="Hansen M."/>
            <person name="Howarth C."/>
            <person name="Imamovic A."/>
            <person name="Ireland A."/>
            <person name="Larimer J."/>
            <person name="McCowan C."/>
            <person name="Murphy C."/>
            <person name="Pearson M."/>
            <person name="Poon T.W."/>
            <person name="Priest M."/>
            <person name="Roberts A."/>
            <person name="Saif S."/>
            <person name="Shea T."/>
            <person name="Sykes S."/>
            <person name="Wortman J."/>
            <person name="Nusbaum C."/>
            <person name="Birren B."/>
        </authorList>
    </citation>
    <scope>NUCLEOTIDE SEQUENCE [LARGE SCALE GENOMIC DNA]</scope>
    <source>
        <strain evidence="2 3">CIP 110549</strain>
    </source>
</reference>
<name>V2TLG2_9GAMM</name>
<sequence>MKVRYCYFGLIDSQDNETLIEKLKFIHETISRYSHKYQICGVFYYANQSFFHCLEGKKETVHKLLSYLHASGKLIDIKVYQNISIESLHYQTWSMKYVHKESDIIKFFNKIGHQLFCPLLLNDKNIDKLVNIIFSEISNESINKLAKGYKNRGKSFY</sequence>
<dbReference type="OrthoDB" id="557705at2"/>
<dbReference type="RefSeq" id="WP_023274062.1">
    <property type="nucleotide sequence ID" value="NZ_KI530738.1"/>
</dbReference>
<dbReference type="AlphaFoldDB" id="V2TLG2"/>
<dbReference type="InterPro" id="IPR036046">
    <property type="entry name" value="Acylphosphatase-like_dom_sf"/>
</dbReference>
<evidence type="ECO:0000313" key="3">
    <source>
        <dbReference type="Proteomes" id="UP000023785"/>
    </source>
</evidence>
<keyword evidence="3" id="KW-1185">Reference proteome</keyword>
<dbReference type="GO" id="GO:0071949">
    <property type="term" value="F:FAD binding"/>
    <property type="evidence" value="ECO:0007669"/>
    <property type="project" value="InterPro"/>
</dbReference>
<dbReference type="SMART" id="SM01034">
    <property type="entry name" value="BLUF"/>
    <property type="match status" value="1"/>
</dbReference>
<gene>
    <name evidence="2" type="ORF">P256_02453</name>
</gene>
<dbReference type="InterPro" id="IPR007024">
    <property type="entry name" value="BLUF_domain"/>
</dbReference>
<dbReference type="Pfam" id="PF04940">
    <property type="entry name" value="BLUF"/>
    <property type="match status" value="1"/>
</dbReference>
<comment type="caution">
    <text evidence="2">The sequence shown here is derived from an EMBL/GenBank/DDBJ whole genome shotgun (WGS) entry which is preliminary data.</text>
</comment>
<evidence type="ECO:0000259" key="1">
    <source>
        <dbReference type="PROSITE" id="PS50925"/>
    </source>
</evidence>
<proteinExistence type="predicted"/>